<dbReference type="GeneID" id="24824198"/>
<dbReference type="AlphaFoldDB" id="A0A0E3QND4"/>
<dbReference type="Proteomes" id="UP000033038">
    <property type="component" value="Chromosome"/>
</dbReference>
<dbReference type="HOGENOM" id="CLU_042622_0_0_2"/>
<dbReference type="EMBL" id="CP009526">
    <property type="protein sequence ID" value="AKB51884.1"/>
    <property type="molecule type" value="Genomic_DNA"/>
</dbReference>
<gene>
    <name evidence="3" type="ORF">MSBRW_2631</name>
</gene>
<evidence type="ECO:0000259" key="2">
    <source>
        <dbReference type="Pfam" id="PF02272"/>
    </source>
</evidence>
<dbReference type="Pfam" id="PF02272">
    <property type="entry name" value="DHHA1"/>
    <property type="match status" value="1"/>
</dbReference>
<keyword evidence="3" id="KW-0540">Nuclease</keyword>
<organism evidence="3 4">
    <name type="scientific">Methanosarcina barkeri str. Wiesmoor</name>
    <dbReference type="NCBI Taxonomy" id="1434109"/>
    <lineage>
        <taxon>Archaea</taxon>
        <taxon>Methanobacteriati</taxon>
        <taxon>Methanobacteriota</taxon>
        <taxon>Stenosarchaea group</taxon>
        <taxon>Methanomicrobia</taxon>
        <taxon>Methanosarcinales</taxon>
        <taxon>Methanosarcinaceae</taxon>
        <taxon>Methanosarcina</taxon>
    </lineage>
</organism>
<dbReference type="Gene3D" id="3.90.1640.30">
    <property type="match status" value="1"/>
</dbReference>
<dbReference type="Pfam" id="PF01368">
    <property type="entry name" value="DHH"/>
    <property type="match status" value="1"/>
</dbReference>
<dbReference type="KEGG" id="mbw:MSBRW_2631"/>
<feature type="domain" description="DHHA1" evidence="2">
    <location>
        <begin position="341"/>
        <end position="433"/>
    </location>
</feature>
<dbReference type="InterPro" id="IPR001667">
    <property type="entry name" value="DDH_dom"/>
</dbReference>
<protein>
    <submittedName>
        <fullName evidence="3">Single-stranded-DNA-specific exonuclease RecJ</fullName>
        <ecNumber evidence="3">3.1.-.-</ecNumber>
    </submittedName>
</protein>
<dbReference type="PANTHER" id="PTHR30255">
    <property type="entry name" value="SINGLE-STRANDED-DNA-SPECIFIC EXONUCLEASE RECJ"/>
    <property type="match status" value="1"/>
</dbReference>
<feature type="domain" description="DDH" evidence="1">
    <location>
        <begin position="24"/>
        <end position="156"/>
    </location>
</feature>
<dbReference type="GO" id="GO:0003676">
    <property type="term" value="F:nucleic acid binding"/>
    <property type="evidence" value="ECO:0007669"/>
    <property type="project" value="InterPro"/>
</dbReference>
<evidence type="ECO:0000313" key="3">
    <source>
        <dbReference type="EMBL" id="AKB51884.1"/>
    </source>
</evidence>
<keyword evidence="3" id="KW-0269">Exonuclease</keyword>
<dbReference type="PATRIC" id="fig|1434109.4.peg.3426"/>
<sequence length="452" mass="48339">MSELEKLIDLAKNAAEKIRKYRFVRVVSHNDADGLTSAGIMAQALLRAGICFQLSIAGKLDEAVIENVNKSISRNELVIFCDMGSGQPELIDKVAADVIVLDHHQPVGQSPAKAVVNAHLVGIEGATDISASGTCYLVARELAAGNVDLAGLALAGAIGDKQLFHTANAFILEEALKAGVVSIRKGLKVGDGDLVDVLAYSTEPFMDITGYPEKVTEFLNQLGLSGKIENLSEAEVSRLANAVALKLVRQASPEAIEAVIGEVLLLNRELVRNVYDFISILNTCGKQKIYGLAISLCLKDQEIVNEALSLKSEHEKKLTLNVRENVEKIRKGENLWYVATADAISTGNLASTVVRYLHPELPFICINESEGILKVSARGTRELVSKGLDLAFAMREAASAVGGRGGGHNVASGAAIPLGSAEEFLSIADRIIGDQLQKTGTKNQKTNIKFSE</sequence>
<evidence type="ECO:0000259" key="1">
    <source>
        <dbReference type="Pfam" id="PF01368"/>
    </source>
</evidence>
<dbReference type="PANTHER" id="PTHR30255:SF2">
    <property type="entry name" value="SINGLE-STRANDED-DNA-SPECIFIC EXONUCLEASE RECJ"/>
    <property type="match status" value="1"/>
</dbReference>
<keyword evidence="3" id="KW-0378">Hydrolase</keyword>
<dbReference type="InterPro" id="IPR051673">
    <property type="entry name" value="SSDNA_exonuclease_RecJ"/>
</dbReference>
<dbReference type="Gene3D" id="3.10.310.30">
    <property type="match status" value="1"/>
</dbReference>
<dbReference type="RefSeq" id="WP_011307088.1">
    <property type="nucleotide sequence ID" value="NZ_CP009526.1"/>
</dbReference>
<reference evidence="3 4" key="1">
    <citation type="submission" date="2014-07" db="EMBL/GenBank/DDBJ databases">
        <title>Methanogenic archaea and the global carbon cycle.</title>
        <authorList>
            <person name="Henriksen J.R."/>
            <person name="Luke J."/>
            <person name="Reinhart S."/>
            <person name="Benedict M.N."/>
            <person name="Youngblut N.D."/>
            <person name="Metcalf M.E."/>
            <person name="Whitaker R.J."/>
            <person name="Metcalf W.W."/>
        </authorList>
    </citation>
    <scope>NUCLEOTIDE SEQUENCE [LARGE SCALE GENOMIC DNA]</scope>
    <source>
        <strain evidence="3 4">Wiesmoor</strain>
    </source>
</reference>
<evidence type="ECO:0000313" key="4">
    <source>
        <dbReference type="Proteomes" id="UP000033038"/>
    </source>
</evidence>
<dbReference type="InterPro" id="IPR038763">
    <property type="entry name" value="DHH_sf"/>
</dbReference>
<dbReference type="EC" id="3.1.-.-" evidence="3"/>
<dbReference type="InterPro" id="IPR003156">
    <property type="entry name" value="DHHA1_dom"/>
</dbReference>
<proteinExistence type="predicted"/>
<name>A0A0E3QND4_METBA</name>
<dbReference type="GO" id="GO:0004527">
    <property type="term" value="F:exonuclease activity"/>
    <property type="evidence" value="ECO:0007669"/>
    <property type="project" value="UniProtKB-KW"/>
</dbReference>
<dbReference type="SUPFAM" id="SSF64182">
    <property type="entry name" value="DHH phosphoesterases"/>
    <property type="match status" value="1"/>
</dbReference>
<accession>A0A0E3QND4</accession>